<sequence length="205" mass="23973">MSTEGIETNRQLREARKKVREIRGFYIHLTAYCIVIPILILINVLTVPDFYWFPFSMIGWGCGLLFHGLQVFGYIRPDWEQRKMKQFMGSDYNGAYDTKSSYQSITETAQFARARKRVQALAGFYKHLGIYLIINGFNLASKYFRLDDGEAFFTFGNFSLAFFWGIGLAIHAMNTYGTAVLFGPDWEERKIRKFMNDRDKPETWE</sequence>
<keyword evidence="1" id="KW-0472">Membrane</keyword>
<dbReference type="AlphaFoldDB" id="A0A972FP21"/>
<comment type="caution">
    <text evidence="3">The sequence shown here is derived from an EMBL/GenBank/DDBJ whole genome shotgun (WGS) entry which is preliminary data.</text>
</comment>
<gene>
    <name evidence="3" type="ORF">G6047_14450</name>
</gene>
<reference evidence="3" key="1">
    <citation type="submission" date="2020-02" db="EMBL/GenBank/DDBJ databases">
        <title>Flavobacterium sp. genome.</title>
        <authorList>
            <person name="Jung H.S."/>
            <person name="Baek J.H."/>
            <person name="Jeon C.O."/>
        </authorList>
    </citation>
    <scope>NUCLEOTIDE SEQUENCE</scope>
    <source>
        <strain evidence="3">SE-s28</strain>
    </source>
</reference>
<evidence type="ECO:0000259" key="2">
    <source>
        <dbReference type="Pfam" id="PF13239"/>
    </source>
</evidence>
<feature type="transmembrane region" description="Helical" evidence="1">
    <location>
        <begin position="123"/>
        <end position="141"/>
    </location>
</feature>
<name>A0A972FP21_9FLAO</name>
<keyword evidence="1" id="KW-1133">Transmembrane helix</keyword>
<dbReference type="Proteomes" id="UP000712080">
    <property type="component" value="Unassembled WGS sequence"/>
</dbReference>
<feature type="domain" description="2TM" evidence="2">
    <location>
        <begin position="14"/>
        <end position="88"/>
    </location>
</feature>
<evidence type="ECO:0000313" key="4">
    <source>
        <dbReference type="Proteomes" id="UP000712080"/>
    </source>
</evidence>
<evidence type="ECO:0000313" key="3">
    <source>
        <dbReference type="EMBL" id="NMH29238.1"/>
    </source>
</evidence>
<keyword evidence="1" id="KW-0812">Transmembrane</keyword>
<accession>A0A972FP21</accession>
<feature type="transmembrane region" description="Helical" evidence="1">
    <location>
        <begin position="51"/>
        <end position="75"/>
    </location>
</feature>
<protein>
    <submittedName>
        <fullName evidence="3">2TM domain-containing protein</fullName>
    </submittedName>
</protein>
<organism evidence="3 4">
    <name type="scientific">Flavobacterium silvaticum</name>
    <dbReference type="NCBI Taxonomy" id="1852020"/>
    <lineage>
        <taxon>Bacteria</taxon>
        <taxon>Pseudomonadati</taxon>
        <taxon>Bacteroidota</taxon>
        <taxon>Flavobacteriia</taxon>
        <taxon>Flavobacteriales</taxon>
        <taxon>Flavobacteriaceae</taxon>
        <taxon>Flavobacterium</taxon>
    </lineage>
</organism>
<dbReference type="EMBL" id="JAAMPU010000108">
    <property type="protein sequence ID" value="NMH29238.1"/>
    <property type="molecule type" value="Genomic_DNA"/>
</dbReference>
<feature type="domain" description="2TM" evidence="2">
    <location>
        <begin position="113"/>
        <end position="196"/>
    </location>
</feature>
<feature type="transmembrane region" description="Helical" evidence="1">
    <location>
        <begin position="161"/>
        <end position="183"/>
    </location>
</feature>
<proteinExistence type="predicted"/>
<dbReference type="RefSeq" id="WP_169528342.1">
    <property type="nucleotide sequence ID" value="NZ_JAAMPU010000108.1"/>
</dbReference>
<dbReference type="Pfam" id="PF13239">
    <property type="entry name" value="2TM"/>
    <property type="match status" value="2"/>
</dbReference>
<evidence type="ECO:0000256" key="1">
    <source>
        <dbReference type="SAM" id="Phobius"/>
    </source>
</evidence>
<keyword evidence="4" id="KW-1185">Reference proteome</keyword>
<feature type="transmembrane region" description="Helical" evidence="1">
    <location>
        <begin position="25"/>
        <end position="45"/>
    </location>
</feature>
<dbReference type="InterPro" id="IPR025698">
    <property type="entry name" value="2TM_dom"/>
</dbReference>